<evidence type="ECO:0000259" key="10">
    <source>
        <dbReference type="PROSITE" id="PS51352"/>
    </source>
</evidence>
<dbReference type="PRINTS" id="PR00421">
    <property type="entry name" value="THIOREDOXIN"/>
</dbReference>
<dbReference type="FunFam" id="3.40.30.10:FF:000001">
    <property type="entry name" value="Thioredoxin"/>
    <property type="match status" value="1"/>
</dbReference>
<proteinExistence type="inferred from homology"/>
<feature type="site" description="Contributes to redox potential value" evidence="8">
    <location>
        <position position="31"/>
    </location>
</feature>
<accession>A0A1I7MV31</accession>
<evidence type="ECO:0000256" key="7">
    <source>
        <dbReference type="PIRNR" id="PIRNR000077"/>
    </source>
</evidence>
<dbReference type="Gene3D" id="3.40.30.10">
    <property type="entry name" value="Glutaredoxin"/>
    <property type="match status" value="1"/>
</dbReference>
<name>A0A1I7MV31_9HYPH</name>
<dbReference type="PROSITE" id="PS00194">
    <property type="entry name" value="THIOREDOXIN_1"/>
    <property type="match status" value="1"/>
</dbReference>
<reference evidence="12" key="1">
    <citation type="submission" date="2016-10" db="EMBL/GenBank/DDBJ databases">
        <authorList>
            <person name="Varghese N."/>
            <person name="Submissions S."/>
        </authorList>
    </citation>
    <scope>NUCLEOTIDE SEQUENCE [LARGE SCALE GENOMIC DNA]</scope>
    <source>
        <strain evidence="12">DSM 1565</strain>
    </source>
</reference>
<protein>
    <recommendedName>
        <fullName evidence="6 7">Thioredoxin</fullName>
    </recommendedName>
</protein>
<dbReference type="SUPFAM" id="SSF52833">
    <property type="entry name" value="Thioredoxin-like"/>
    <property type="match status" value="1"/>
</dbReference>
<gene>
    <name evidence="11" type="ORF">SAMN04488557_0397</name>
</gene>
<keyword evidence="2" id="KW-0813">Transport</keyword>
<dbReference type="PANTHER" id="PTHR45663">
    <property type="entry name" value="GEO12009P1"/>
    <property type="match status" value="1"/>
</dbReference>
<evidence type="ECO:0000256" key="5">
    <source>
        <dbReference type="ARBA" id="ARBA00023284"/>
    </source>
</evidence>
<dbReference type="GO" id="GO:0015035">
    <property type="term" value="F:protein-disulfide reductase activity"/>
    <property type="evidence" value="ECO:0007669"/>
    <property type="project" value="UniProtKB-UniRule"/>
</dbReference>
<feature type="domain" description="Thioredoxin" evidence="10">
    <location>
        <begin position="1"/>
        <end position="107"/>
    </location>
</feature>
<dbReference type="Pfam" id="PF00085">
    <property type="entry name" value="Thioredoxin"/>
    <property type="match status" value="1"/>
</dbReference>
<evidence type="ECO:0000256" key="9">
    <source>
        <dbReference type="PIRSR" id="PIRSR000077-4"/>
    </source>
</evidence>
<keyword evidence="3" id="KW-0249">Electron transport</keyword>
<dbReference type="AlphaFoldDB" id="A0A1I7MV31"/>
<evidence type="ECO:0000256" key="4">
    <source>
        <dbReference type="ARBA" id="ARBA00023157"/>
    </source>
</evidence>
<keyword evidence="4 9" id="KW-1015">Disulfide bond</keyword>
<dbReference type="InterPro" id="IPR017937">
    <property type="entry name" value="Thioredoxin_CS"/>
</dbReference>
<keyword evidence="12" id="KW-1185">Reference proteome</keyword>
<dbReference type="NCBIfam" id="TIGR01068">
    <property type="entry name" value="thioredoxin"/>
    <property type="match status" value="1"/>
</dbReference>
<evidence type="ECO:0000313" key="11">
    <source>
        <dbReference type="EMBL" id="SFV26259.1"/>
    </source>
</evidence>
<dbReference type="InterPro" id="IPR005746">
    <property type="entry name" value="Thioredoxin"/>
</dbReference>
<feature type="site" description="Deprotonates C-terminal active site Cys" evidence="8">
    <location>
        <position position="24"/>
    </location>
</feature>
<dbReference type="InterPro" id="IPR036249">
    <property type="entry name" value="Thioredoxin-like_sf"/>
</dbReference>
<feature type="active site" description="Nucleophile" evidence="8">
    <location>
        <position position="30"/>
    </location>
</feature>
<evidence type="ECO:0000256" key="6">
    <source>
        <dbReference type="NCBIfam" id="TIGR01068"/>
    </source>
</evidence>
<sequence length="110" mass="11782">MSNAVTDASFEEEVLKSSEPVLVDFHATWCGPCKAMAPALDQVAKEMTGKVKVVKIDVDENPQVTGHYGIRAMPTLLIFKGGKVAAQHTGAIVQKKKLEDWITSSVAAAV</sequence>
<dbReference type="GO" id="GO:0005737">
    <property type="term" value="C:cytoplasm"/>
    <property type="evidence" value="ECO:0007669"/>
    <property type="project" value="TreeGrafter"/>
</dbReference>
<dbReference type="EMBL" id="FPCH01000001">
    <property type="protein sequence ID" value="SFV26259.1"/>
    <property type="molecule type" value="Genomic_DNA"/>
</dbReference>
<feature type="active site" description="Nucleophile" evidence="8">
    <location>
        <position position="33"/>
    </location>
</feature>
<dbReference type="OrthoDB" id="9790390at2"/>
<keyword evidence="5 9" id="KW-0676">Redox-active center</keyword>
<evidence type="ECO:0000256" key="3">
    <source>
        <dbReference type="ARBA" id="ARBA00022982"/>
    </source>
</evidence>
<feature type="site" description="Contributes to redox potential value" evidence="8">
    <location>
        <position position="32"/>
    </location>
</feature>
<dbReference type="Proteomes" id="UP000199423">
    <property type="component" value="Unassembled WGS sequence"/>
</dbReference>
<dbReference type="STRING" id="51670.SAMN04488557_0397"/>
<dbReference type="PIRSF" id="PIRSF000077">
    <property type="entry name" value="Thioredoxin"/>
    <property type="match status" value="1"/>
</dbReference>
<organism evidence="11 12">
    <name type="scientific">Hyphomicrobium facile</name>
    <dbReference type="NCBI Taxonomy" id="51670"/>
    <lineage>
        <taxon>Bacteria</taxon>
        <taxon>Pseudomonadati</taxon>
        <taxon>Pseudomonadota</taxon>
        <taxon>Alphaproteobacteria</taxon>
        <taxon>Hyphomicrobiales</taxon>
        <taxon>Hyphomicrobiaceae</taxon>
        <taxon>Hyphomicrobium</taxon>
    </lineage>
</organism>
<dbReference type="PROSITE" id="PS51352">
    <property type="entry name" value="THIOREDOXIN_2"/>
    <property type="match status" value="1"/>
</dbReference>
<evidence type="ECO:0000256" key="2">
    <source>
        <dbReference type="ARBA" id="ARBA00022448"/>
    </source>
</evidence>
<feature type="disulfide bond" description="Redox-active" evidence="9">
    <location>
        <begin position="30"/>
        <end position="33"/>
    </location>
</feature>
<evidence type="ECO:0000256" key="1">
    <source>
        <dbReference type="ARBA" id="ARBA00008987"/>
    </source>
</evidence>
<dbReference type="PANTHER" id="PTHR45663:SF11">
    <property type="entry name" value="GEO12009P1"/>
    <property type="match status" value="1"/>
</dbReference>
<dbReference type="RefSeq" id="WP_092863464.1">
    <property type="nucleotide sequence ID" value="NZ_FPCH01000001.1"/>
</dbReference>
<evidence type="ECO:0000256" key="8">
    <source>
        <dbReference type="PIRSR" id="PIRSR000077-1"/>
    </source>
</evidence>
<comment type="similarity">
    <text evidence="1 7">Belongs to the thioredoxin family.</text>
</comment>
<evidence type="ECO:0000313" key="12">
    <source>
        <dbReference type="Proteomes" id="UP000199423"/>
    </source>
</evidence>
<dbReference type="CDD" id="cd02947">
    <property type="entry name" value="TRX_family"/>
    <property type="match status" value="1"/>
</dbReference>
<dbReference type="InterPro" id="IPR013766">
    <property type="entry name" value="Thioredoxin_domain"/>
</dbReference>